<evidence type="ECO:0000313" key="2">
    <source>
        <dbReference type="EMBL" id="KVE93678.1"/>
    </source>
</evidence>
<feature type="compositionally biased region" description="Polar residues" evidence="1">
    <location>
        <begin position="1"/>
        <end position="22"/>
    </location>
</feature>
<feature type="region of interest" description="Disordered" evidence="1">
    <location>
        <begin position="1"/>
        <end position="28"/>
    </location>
</feature>
<keyword evidence="3" id="KW-1185">Reference proteome</keyword>
<comment type="caution">
    <text evidence="2">The sequence shown here is derived from an EMBL/GenBank/DDBJ whole genome shotgun (WGS) entry which is preliminary data.</text>
</comment>
<dbReference type="Gramene" id="KVE93678">
    <property type="protein sequence ID" value="KVE93678"/>
    <property type="gene ID" value="Ccrd_026885"/>
</dbReference>
<dbReference type="AlphaFoldDB" id="A0A103HP48"/>
<sequence length="135" mass="15408">MRRSYRLQSNKKGSKFSNTTENPVDVENESDKVAILNVVEAKQRVTDCSTRRETICKRPPKSREDSKGDDDFEVQDENIRKKVKCVKGDTKGREDNVKDPIKTHLALRTRTSPKPLYTMIQNLSPSQIVCKINGV</sequence>
<proteinExistence type="predicted"/>
<name>A0A103HP48_CYNCS</name>
<gene>
    <name evidence="2" type="ORF">Ccrd_026885</name>
</gene>
<feature type="compositionally biased region" description="Basic and acidic residues" evidence="1">
    <location>
        <begin position="49"/>
        <end position="66"/>
    </location>
</feature>
<evidence type="ECO:0000313" key="3">
    <source>
        <dbReference type="Proteomes" id="UP000243975"/>
    </source>
</evidence>
<protein>
    <submittedName>
        <fullName evidence="2">Uncharacterized protein</fullName>
    </submittedName>
</protein>
<feature type="region of interest" description="Disordered" evidence="1">
    <location>
        <begin position="49"/>
        <end position="74"/>
    </location>
</feature>
<organism evidence="2 3">
    <name type="scientific">Cynara cardunculus var. scolymus</name>
    <name type="common">Globe artichoke</name>
    <name type="synonym">Cynara scolymus</name>
    <dbReference type="NCBI Taxonomy" id="59895"/>
    <lineage>
        <taxon>Eukaryota</taxon>
        <taxon>Viridiplantae</taxon>
        <taxon>Streptophyta</taxon>
        <taxon>Embryophyta</taxon>
        <taxon>Tracheophyta</taxon>
        <taxon>Spermatophyta</taxon>
        <taxon>Magnoliopsida</taxon>
        <taxon>eudicotyledons</taxon>
        <taxon>Gunneridae</taxon>
        <taxon>Pentapetalae</taxon>
        <taxon>asterids</taxon>
        <taxon>campanulids</taxon>
        <taxon>Asterales</taxon>
        <taxon>Asteraceae</taxon>
        <taxon>Carduoideae</taxon>
        <taxon>Cardueae</taxon>
        <taxon>Carduinae</taxon>
        <taxon>Cynara</taxon>
    </lineage>
</organism>
<evidence type="ECO:0000256" key="1">
    <source>
        <dbReference type="SAM" id="MobiDB-lite"/>
    </source>
</evidence>
<accession>A0A103HP48</accession>
<reference evidence="2 3" key="1">
    <citation type="journal article" date="2016" name="Sci. Rep.">
        <title>The genome sequence of the outbreeding globe artichoke constructed de novo incorporating a phase-aware low-pass sequencing strategy of F1 progeny.</title>
        <authorList>
            <person name="Scaglione D."/>
            <person name="Reyes-Chin-Wo S."/>
            <person name="Acquadro A."/>
            <person name="Froenicke L."/>
            <person name="Portis E."/>
            <person name="Beitel C."/>
            <person name="Tirone M."/>
            <person name="Mauro R."/>
            <person name="Lo Monaco A."/>
            <person name="Mauromicale G."/>
            <person name="Faccioli P."/>
            <person name="Cattivelli L."/>
            <person name="Rieseberg L."/>
            <person name="Michelmore R."/>
            <person name="Lanteri S."/>
        </authorList>
    </citation>
    <scope>NUCLEOTIDE SEQUENCE [LARGE SCALE GENOMIC DNA]</scope>
    <source>
        <strain evidence="2">2C</strain>
    </source>
</reference>
<dbReference type="EMBL" id="LEKV01009978">
    <property type="protein sequence ID" value="KVE93678.1"/>
    <property type="molecule type" value="Genomic_DNA"/>
</dbReference>
<dbReference type="Proteomes" id="UP000243975">
    <property type="component" value="Unassembled WGS sequence"/>
</dbReference>